<reference evidence="2" key="2">
    <citation type="submission" date="2020-10" db="UniProtKB">
        <authorList>
            <consortium name="WormBaseParasite"/>
        </authorList>
    </citation>
    <scope>IDENTIFICATION</scope>
</reference>
<reference evidence="1" key="1">
    <citation type="journal article" date="2013" name="Genetics">
        <title>The draft genome and transcriptome of Panagrellus redivivus are shaped by the harsh demands of a free-living lifestyle.</title>
        <authorList>
            <person name="Srinivasan J."/>
            <person name="Dillman A.R."/>
            <person name="Macchietto M.G."/>
            <person name="Heikkinen L."/>
            <person name="Lakso M."/>
            <person name="Fracchia K.M."/>
            <person name="Antoshechkin I."/>
            <person name="Mortazavi A."/>
            <person name="Wong G."/>
            <person name="Sternberg P.W."/>
        </authorList>
    </citation>
    <scope>NUCLEOTIDE SEQUENCE [LARGE SCALE GENOMIC DNA]</scope>
    <source>
        <strain evidence="1">MT8872</strain>
    </source>
</reference>
<name>A0A7E4W276_PANRE</name>
<dbReference type="Proteomes" id="UP000492821">
    <property type="component" value="Unassembled WGS sequence"/>
</dbReference>
<proteinExistence type="predicted"/>
<protein>
    <submittedName>
        <fullName evidence="2">Transcriptional regulator</fullName>
    </submittedName>
</protein>
<organism evidence="1 2">
    <name type="scientific">Panagrellus redivivus</name>
    <name type="common">Microworm</name>
    <dbReference type="NCBI Taxonomy" id="6233"/>
    <lineage>
        <taxon>Eukaryota</taxon>
        <taxon>Metazoa</taxon>
        <taxon>Ecdysozoa</taxon>
        <taxon>Nematoda</taxon>
        <taxon>Chromadorea</taxon>
        <taxon>Rhabditida</taxon>
        <taxon>Tylenchina</taxon>
        <taxon>Panagrolaimomorpha</taxon>
        <taxon>Panagrolaimoidea</taxon>
        <taxon>Panagrolaimidae</taxon>
        <taxon>Panagrellus</taxon>
    </lineage>
</organism>
<sequence>MVDYLQGLGARRSQCLTASSTPGQTRTLVERVIRVSVALAHIGLEEGGGQQFVTPNPGIWLIAVISH</sequence>
<evidence type="ECO:0000313" key="2">
    <source>
        <dbReference type="WBParaSite" id="Pan_g5665.t1"/>
    </source>
</evidence>
<keyword evidence="1" id="KW-1185">Reference proteome</keyword>
<dbReference type="WBParaSite" id="Pan_g5665.t1">
    <property type="protein sequence ID" value="Pan_g5665.t1"/>
    <property type="gene ID" value="Pan_g5665"/>
</dbReference>
<accession>A0A7E4W276</accession>
<dbReference type="AlphaFoldDB" id="A0A7E4W276"/>
<evidence type="ECO:0000313" key="1">
    <source>
        <dbReference type="Proteomes" id="UP000492821"/>
    </source>
</evidence>